<dbReference type="InterPro" id="IPR024675">
    <property type="entry name" value="eIF3g_N"/>
</dbReference>
<feature type="region of interest" description="Disordered" evidence="6">
    <location>
        <begin position="1"/>
        <end position="33"/>
    </location>
</feature>
<comment type="caution">
    <text evidence="8">The sequence shown here is derived from an EMBL/GenBank/DDBJ whole genome shotgun (WGS) entry which is preliminary data.</text>
</comment>
<dbReference type="Proteomes" id="UP000591131">
    <property type="component" value="Unassembled WGS sequence"/>
</dbReference>
<protein>
    <submittedName>
        <fullName evidence="8">Translation initiation factor eIF3 subunit g</fullName>
    </submittedName>
</protein>
<dbReference type="PANTHER" id="PTHR10352">
    <property type="entry name" value="EUKARYOTIC TRANSLATION INITIATION FACTOR 3 SUBUNIT G"/>
    <property type="match status" value="1"/>
</dbReference>
<evidence type="ECO:0000259" key="7">
    <source>
        <dbReference type="PROSITE" id="PS50102"/>
    </source>
</evidence>
<dbReference type="InterPro" id="IPR035979">
    <property type="entry name" value="RBD_domain_sf"/>
</dbReference>
<feature type="domain" description="RRM" evidence="7">
    <location>
        <begin position="183"/>
        <end position="261"/>
    </location>
</feature>
<gene>
    <name evidence="8" type="primary">TIF35</name>
    <name evidence="8" type="ORF">FOL47_000157</name>
</gene>
<dbReference type="OrthoDB" id="1749473at2759"/>
<evidence type="ECO:0000313" key="8">
    <source>
        <dbReference type="EMBL" id="KAF4672753.1"/>
    </source>
</evidence>
<dbReference type="PROSITE" id="PS50102">
    <property type="entry name" value="RRM"/>
    <property type="match status" value="1"/>
</dbReference>
<evidence type="ECO:0000256" key="3">
    <source>
        <dbReference type="ARBA" id="ARBA00022884"/>
    </source>
</evidence>
<dbReference type="SUPFAM" id="SSF54928">
    <property type="entry name" value="RNA-binding domain, RBD"/>
    <property type="match status" value="1"/>
</dbReference>
<keyword evidence="1" id="KW-0963">Cytoplasm</keyword>
<dbReference type="InterPro" id="IPR000504">
    <property type="entry name" value="RRM_dom"/>
</dbReference>
<evidence type="ECO:0000256" key="2">
    <source>
        <dbReference type="ARBA" id="ARBA00022540"/>
    </source>
</evidence>
<keyword evidence="2 8" id="KW-0396">Initiation factor</keyword>
<evidence type="ECO:0000256" key="6">
    <source>
        <dbReference type="SAM" id="MobiDB-lite"/>
    </source>
</evidence>
<keyword evidence="4" id="KW-0648">Protein biosynthesis</keyword>
<dbReference type="Pfam" id="PF12353">
    <property type="entry name" value="eIF3g"/>
    <property type="match status" value="1"/>
</dbReference>
<evidence type="ECO:0000256" key="1">
    <source>
        <dbReference type="ARBA" id="ARBA00022490"/>
    </source>
</evidence>
<dbReference type="EMBL" id="JAAPAO010000100">
    <property type="protein sequence ID" value="KAF4672753.1"/>
    <property type="molecule type" value="Genomic_DNA"/>
</dbReference>
<keyword evidence="9" id="KW-1185">Reference proteome</keyword>
<dbReference type="InterPro" id="IPR012677">
    <property type="entry name" value="Nucleotide-bd_a/b_plait_sf"/>
</dbReference>
<evidence type="ECO:0000256" key="4">
    <source>
        <dbReference type="ARBA" id="ARBA00022917"/>
    </source>
</evidence>
<dbReference type="AlphaFoldDB" id="A0A7J6MME5"/>
<sequence length="274" mass="30547">MMTTGRWADEDPISPSNREIPQPSETDIDPETGLKTITEYEERDGAVYKINRVVKVTTVRVTCSKAEADRRRRWTPFGKAVETSKNNTFANRTEDEILLEPSKLTGASAAAAENDDGDEQEKFWAASVDQVLGLNKKKASVWTKFRGDGEPGEGEGEGDKEAIPRGIPGGARPFDQQKDRDEHTLRVSNLSEDVGDGDLQQLFSTAGRVQRIYLARNPETGLSKGFAFVTYYNKRDAERALEKLNGHGYDNLILKLDWAKPAQPKGDRPPPPRR</sequence>
<dbReference type="PIRSF" id="PIRSF037949">
    <property type="entry name" value="Transl_init_eIF-3_RNA-bind"/>
    <property type="match status" value="1"/>
</dbReference>
<feature type="compositionally biased region" description="Polar residues" evidence="6">
    <location>
        <begin position="14"/>
        <end position="25"/>
    </location>
</feature>
<accession>A0A7J6MME5</accession>
<reference evidence="8 9" key="1">
    <citation type="submission" date="2020-04" db="EMBL/GenBank/DDBJ databases">
        <title>Perkinsus chesapeaki whole genome sequence.</title>
        <authorList>
            <person name="Bogema D.R."/>
        </authorList>
    </citation>
    <scope>NUCLEOTIDE SEQUENCE [LARGE SCALE GENOMIC DNA]</scope>
    <source>
        <strain evidence="8">ATCC PRA-425</strain>
    </source>
</reference>
<organism evidence="8 9">
    <name type="scientific">Perkinsus chesapeaki</name>
    <name type="common">Clam parasite</name>
    <name type="synonym">Perkinsus andrewsi</name>
    <dbReference type="NCBI Taxonomy" id="330153"/>
    <lineage>
        <taxon>Eukaryota</taxon>
        <taxon>Sar</taxon>
        <taxon>Alveolata</taxon>
        <taxon>Perkinsozoa</taxon>
        <taxon>Perkinsea</taxon>
        <taxon>Perkinsida</taxon>
        <taxon>Perkinsidae</taxon>
        <taxon>Perkinsus</taxon>
    </lineage>
</organism>
<proteinExistence type="predicted"/>
<evidence type="ECO:0000256" key="5">
    <source>
        <dbReference type="PROSITE-ProRule" id="PRU00176"/>
    </source>
</evidence>
<name>A0A7J6MME5_PERCH</name>
<dbReference type="GO" id="GO:0003723">
    <property type="term" value="F:RNA binding"/>
    <property type="evidence" value="ECO:0007669"/>
    <property type="project" value="UniProtKB-UniRule"/>
</dbReference>
<dbReference type="SMART" id="SM00360">
    <property type="entry name" value="RRM"/>
    <property type="match status" value="1"/>
</dbReference>
<evidence type="ECO:0000313" key="9">
    <source>
        <dbReference type="Proteomes" id="UP000591131"/>
    </source>
</evidence>
<dbReference type="GO" id="GO:0003743">
    <property type="term" value="F:translation initiation factor activity"/>
    <property type="evidence" value="ECO:0007669"/>
    <property type="project" value="UniProtKB-KW"/>
</dbReference>
<keyword evidence="3 5" id="KW-0694">RNA-binding</keyword>
<dbReference type="Gene3D" id="3.30.70.330">
    <property type="match status" value="1"/>
</dbReference>
<dbReference type="CDD" id="cd12408">
    <property type="entry name" value="RRM_eIF3G_like"/>
    <property type="match status" value="1"/>
</dbReference>
<dbReference type="InterPro" id="IPR017334">
    <property type="entry name" value="eIF3_g"/>
</dbReference>
<dbReference type="InterPro" id="IPR034240">
    <property type="entry name" value="eIF3G_RRM"/>
</dbReference>
<dbReference type="Pfam" id="PF00076">
    <property type="entry name" value="RRM_1"/>
    <property type="match status" value="1"/>
</dbReference>
<dbReference type="GO" id="GO:0005852">
    <property type="term" value="C:eukaryotic translation initiation factor 3 complex"/>
    <property type="evidence" value="ECO:0007669"/>
    <property type="project" value="InterPro"/>
</dbReference>
<feature type="region of interest" description="Disordered" evidence="6">
    <location>
        <begin position="145"/>
        <end position="180"/>
    </location>
</feature>